<comment type="subcellular location">
    <subcellularLocation>
        <location evidence="1">Cell envelope</location>
    </subcellularLocation>
</comment>
<dbReference type="PANTHER" id="PTHR42827:SF1">
    <property type="entry name" value="IRON-SULFUR CLUSTER-BINDING PROTEIN"/>
    <property type="match status" value="1"/>
</dbReference>
<dbReference type="PANTHER" id="PTHR42827">
    <property type="entry name" value="IRON-SULFUR CLUSTER-BINDING PROTEIN-RELATED"/>
    <property type="match status" value="1"/>
</dbReference>
<dbReference type="InterPro" id="IPR028894">
    <property type="entry name" value="RDH_dom"/>
</dbReference>
<keyword evidence="4" id="KW-0408">Iron</keyword>
<dbReference type="InterPro" id="IPR017896">
    <property type="entry name" value="4Fe4S_Fe-S-bd"/>
</dbReference>
<keyword evidence="3" id="KW-0732">Signal</keyword>
<dbReference type="InterPro" id="IPR017900">
    <property type="entry name" value="4Fe4S_Fe_S_CS"/>
</dbReference>
<protein>
    <submittedName>
        <fullName evidence="8">Putative reductive dehalogenase (RdhA)</fullName>
    </submittedName>
</protein>
<evidence type="ECO:0000256" key="1">
    <source>
        <dbReference type="ARBA" id="ARBA00004196"/>
    </source>
</evidence>
<comment type="caution">
    <text evidence="8">The sequence shown here is derived from an EMBL/GenBank/DDBJ whole genome shotgun (WGS) entry which is preliminary data.</text>
</comment>
<name>X0SVV4_9ZZZZ</name>
<feature type="domain" description="4Fe-4S ferredoxin-type" evidence="7">
    <location>
        <begin position="235"/>
        <end position="264"/>
    </location>
</feature>
<keyword evidence="5" id="KW-0411">Iron-sulfur</keyword>
<keyword evidence="6" id="KW-0472">Membrane</keyword>
<dbReference type="SUPFAM" id="SSF54862">
    <property type="entry name" value="4Fe-4S ferredoxins"/>
    <property type="match status" value="1"/>
</dbReference>
<gene>
    <name evidence="8" type="ORF">S01H1_03768</name>
</gene>
<dbReference type="EMBL" id="BARS01002030">
    <property type="protein sequence ID" value="GAF80032.1"/>
    <property type="molecule type" value="Genomic_DNA"/>
</dbReference>
<dbReference type="Pfam" id="PF13486">
    <property type="entry name" value="Dehalogenase"/>
    <property type="match status" value="2"/>
</dbReference>
<dbReference type="PROSITE" id="PS51379">
    <property type="entry name" value="4FE4S_FER_2"/>
    <property type="match status" value="1"/>
</dbReference>
<evidence type="ECO:0000259" key="7">
    <source>
        <dbReference type="PROSITE" id="PS51379"/>
    </source>
</evidence>
<dbReference type="GO" id="GO:0046872">
    <property type="term" value="F:metal ion binding"/>
    <property type="evidence" value="ECO:0007669"/>
    <property type="project" value="UniProtKB-KW"/>
</dbReference>
<evidence type="ECO:0000256" key="2">
    <source>
        <dbReference type="ARBA" id="ARBA00022723"/>
    </source>
</evidence>
<evidence type="ECO:0000256" key="6">
    <source>
        <dbReference type="ARBA" id="ARBA00023136"/>
    </source>
</evidence>
<dbReference type="NCBIfam" id="TIGR02486">
    <property type="entry name" value="RDH"/>
    <property type="match status" value="1"/>
</dbReference>
<dbReference type="GO" id="GO:0051536">
    <property type="term" value="F:iron-sulfur cluster binding"/>
    <property type="evidence" value="ECO:0007669"/>
    <property type="project" value="UniProtKB-KW"/>
</dbReference>
<dbReference type="InterPro" id="IPR012832">
    <property type="entry name" value="RDH"/>
</dbReference>
<evidence type="ECO:0000256" key="4">
    <source>
        <dbReference type="ARBA" id="ARBA00023004"/>
    </source>
</evidence>
<organism evidence="8">
    <name type="scientific">marine sediment metagenome</name>
    <dbReference type="NCBI Taxonomy" id="412755"/>
    <lineage>
        <taxon>unclassified sequences</taxon>
        <taxon>metagenomes</taxon>
        <taxon>ecological metagenomes</taxon>
    </lineage>
</organism>
<accession>X0SVV4</accession>
<evidence type="ECO:0000256" key="3">
    <source>
        <dbReference type="ARBA" id="ARBA00022729"/>
    </source>
</evidence>
<sequence>MVEFGSEESKAEIIGRGLPGFSLVDFSFHAAAGMYEFLPGEHVSLDTGFYSWSPLGSAKKPERVPKWEGTPGDAARVLRKAAKFFGAASVGFCELDQRWVYSVSRWGKRIVFEDVEEGYTTVDKAVIPESHKWVIALTVPMEYEETRYSPTALEVATPMGYSRMHILAGQVAEFIRGLGYHAIPCGNDTALSIPIAIQAGLGHLGRHGRLITWDHGPLVRILKIFTDLPLVVSPQAPGGILEYCEVCRKCAVHCPSGSITEGSRTWEGPCEANNPGVYKWYTDSEKCLSYWNQVGNGCNICFRVCSFTKPPGRLHDAVKWFIRNVPQLNRFWAWTDDLLGYGKMKDSSKYWE</sequence>
<dbReference type="GO" id="GO:0030313">
    <property type="term" value="C:cell envelope"/>
    <property type="evidence" value="ECO:0007669"/>
    <property type="project" value="UniProtKB-SubCell"/>
</dbReference>
<keyword evidence="2" id="KW-0479">Metal-binding</keyword>
<proteinExistence type="predicted"/>
<dbReference type="PROSITE" id="PS00198">
    <property type="entry name" value="4FE4S_FER_1"/>
    <property type="match status" value="1"/>
</dbReference>
<reference evidence="8" key="1">
    <citation type="journal article" date="2014" name="Front. Microbiol.">
        <title>High frequency of phylogenetically diverse reductive dehalogenase-homologous genes in deep subseafloor sedimentary metagenomes.</title>
        <authorList>
            <person name="Kawai M."/>
            <person name="Futagami T."/>
            <person name="Toyoda A."/>
            <person name="Takaki Y."/>
            <person name="Nishi S."/>
            <person name="Hori S."/>
            <person name="Arai W."/>
            <person name="Tsubouchi T."/>
            <person name="Morono Y."/>
            <person name="Uchiyama I."/>
            <person name="Ito T."/>
            <person name="Fujiyama A."/>
            <person name="Inagaki F."/>
            <person name="Takami H."/>
        </authorList>
    </citation>
    <scope>NUCLEOTIDE SEQUENCE</scope>
    <source>
        <strain evidence="8">Expedition CK06-06</strain>
    </source>
</reference>
<dbReference type="AlphaFoldDB" id="X0SVV4"/>
<evidence type="ECO:0000313" key="8">
    <source>
        <dbReference type="EMBL" id="GAF80032.1"/>
    </source>
</evidence>
<evidence type="ECO:0000256" key="5">
    <source>
        <dbReference type="ARBA" id="ARBA00023014"/>
    </source>
</evidence>